<dbReference type="OMA" id="YASHTHE"/>
<dbReference type="EMBL" id="CYKH01001274">
    <property type="protein sequence ID" value="CUG86296.1"/>
    <property type="molecule type" value="Genomic_DNA"/>
</dbReference>
<dbReference type="OrthoDB" id="5952526at2759"/>
<dbReference type="Proteomes" id="UP000051952">
    <property type="component" value="Unassembled WGS sequence"/>
</dbReference>
<gene>
    <name evidence="6" type="ORF">BSAL_92415</name>
</gene>
<dbReference type="SUPFAM" id="SSF144232">
    <property type="entry name" value="HIT/MYND zinc finger-like"/>
    <property type="match status" value="1"/>
</dbReference>
<dbReference type="PROSITE" id="PS50865">
    <property type="entry name" value="ZF_MYND_2"/>
    <property type="match status" value="1"/>
</dbReference>
<dbReference type="InterPro" id="IPR002893">
    <property type="entry name" value="Znf_MYND"/>
</dbReference>
<organism evidence="6 7">
    <name type="scientific">Bodo saltans</name>
    <name type="common">Flagellated protozoan</name>
    <dbReference type="NCBI Taxonomy" id="75058"/>
    <lineage>
        <taxon>Eukaryota</taxon>
        <taxon>Discoba</taxon>
        <taxon>Euglenozoa</taxon>
        <taxon>Kinetoplastea</taxon>
        <taxon>Metakinetoplastina</taxon>
        <taxon>Eubodonida</taxon>
        <taxon>Bodonidae</taxon>
        <taxon>Bodo</taxon>
    </lineage>
</organism>
<evidence type="ECO:0000313" key="6">
    <source>
        <dbReference type="EMBL" id="CUG86296.1"/>
    </source>
</evidence>
<keyword evidence="7" id="KW-1185">Reference proteome</keyword>
<dbReference type="InterPro" id="IPR046341">
    <property type="entry name" value="SET_dom_sf"/>
</dbReference>
<dbReference type="Gene3D" id="1.10.220.160">
    <property type="match status" value="1"/>
</dbReference>
<evidence type="ECO:0000259" key="5">
    <source>
        <dbReference type="PROSITE" id="PS50865"/>
    </source>
</evidence>
<evidence type="ECO:0000256" key="4">
    <source>
        <dbReference type="PROSITE-ProRule" id="PRU00134"/>
    </source>
</evidence>
<dbReference type="Gene3D" id="6.10.140.2220">
    <property type="match status" value="1"/>
</dbReference>
<name>A0A0S4J892_BODSA</name>
<dbReference type="Pfam" id="PF01753">
    <property type="entry name" value="zf-MYND"/>
    <property type="match status" value="1"/>
</dbReference>
<dbReference type="Gene3D" id="2.170.270.10">
    <property type="entry name" value="SET domain"/>
    <property type="match status" value="1"/>
</dbReference>
<dbReference type="PROSITE" id="PS01360">
    <property type="entry name" value="ZF_MYND_1"/>
    <property type="match status" value="1"/>
</dbReference>
<feature type="domain" description="MYND-type" evidence="5">
    <location>
        <begin position="512"/>
        <end position="551"/>
    </location>
</feature>
<keyword evidence="3" id="KW-0862">Zinc</keyword>
<evidence type="ECO:0000313" key="7">
    <source>
        <dbReference type="Proteomes" id="UP000051952"/>
    </source>
</evidence>
<dbReference type="AlphaFoldDB" id="A0A0S4J892"/>
<reference evidence="7" key="1">
    <citation type="submission" date="2015-09" db="EMBL/GenBank/DDBJ databases">
        <authorList>
            <consortium name="Pathogen Informatics"/>
        </authorList>
    </citation>
    <scope>NUCLEOTIDE SEQUENCE [LARGE SCALE GENOMIC DNA]</scope>
    <source>
        <strain evidence="7">Lake Konstanz</strain>
    </source>
</reference>
<keyword evidence="2 4" id="KW-0863">Zinc-finger</keyword>
<evidence type="ECO:0000256" key="2">
    <source>
        <dbReference type="ARBA" id="ARBA00022771"/>
    </source>
</evidence>
<sequence>MSVTSSFLRAGIPCTTAKDLATTITYGDSTDLGYSEWMCCVGFARRWSEDMRHAVYYCPGAFMVFGVLAATPSSTPPPADCKGQDDCKQLDPMLLRLLYQFPLRLTCLDGYSMLDLARTVVNILGECCDAIPAARRPTKVTMVPYASHTHEAIKLFSPQMFLDRFYALLLAEDHGSAIRSCIAARDDRPVSLELQEVLGQATSWAVEQQTPSACKPVSEVPSLPAGCWPALISVLYQQPTSVPLLTSTMPLAPPPPSTHASMRHVRYDASPKRPKSWWNVTLLPTNKDEPSPPSSCWNHVVCLQPSQTMRVTSEDGIVTGPVQPCSQSLVLYLHQDVGDVSFVRKGVMEAQIPVESYDDLLPTEGAVKITVGWVEGLPFDDIDEALAALAPMLEQHNNDVSATTLTPPPPPSDMDSRSCYPWPLPHVSYRVPTGIVARRTPVENPTMQISEIRLQDQDGAPTAPTFHNVLEAFSFVMESVTQVGKTLALTVGPRWEQRTAVCAVTSPTAVACAWCGREREKLLRCGGCKAVHYCTKQHQALDWKGSHKGECQTWKKAVEAYDATVKPALNQRLASSSHLEGGRDRDSNAYTLISMLQHIPKKNDNRNRPISTAGFVLVHVVAEDLDASALTDLLASMASESDTAVSWASRLQSVAQSTWGVSQVRIVVCSRTLEAHHRNEVYRIDDGLSGVESVPSTGKMGDYWHVDDETSSSSLRPPPVALVRLFNEKYHNFLALHDAEGQGNVHTKPDVLLVLGDTAGHGMSFFSAAAEVIGDTLLGVIPVVCSDASLVAAGRTWSAILQRRTTSTGPISKITHGDVTPILNTAWCSLKETVLEGSDVKKPPVPLHQNLYISVIHTL</sequence>
<keyword evidence="1" id="KW-0479">Metal-binding</keyword>
<protein>
    <submittedName>
        <fullName evidence="6">Zinc finger protein, putative</fullName>
    </submittedName>
</protein>
<dbReference type="GO" id="GO:0008270">
    <property type="term" value="F:zinc ion binding"/>
    <property type="evidence" value="ECO:0007669"/>
    <property type="project" value="UniProtKB-KW"/>
</dbReference>
<evidence type="ECO:0000256" key="1">
    <source>
        <dbReference type="ARBA" id="ARBA00022723"/>
    </source>
</evidence>
<evidence type="ECO:0000256" key="3">
    <source>
        <dbReference type="ARBA" id="ARBA00022833"/>
    </source>
</evidence>
<accession>A0A0S4J892</accession>
<dbReference type="VEuPathDB" id="TriTrypDB:BSAL_92415"/>
<proteinExistence type="predicted"/>